<dbReference type="InterPro" id="IPR045864">
    <property type="entry name" value="aa-tRNA-synth_II/BPL/LPL"/>
</dbReference>
<dbReference type="InterPro" id="IPR004408">
    <property type="entry name" value="Biotin_CoA_COase_ligase"/>
</dbReference>
<dbReference type="Gene3D" id="1.10.10.10">
    <property type="entry name" value="Winged helix-like DNA-binding domain superfamily/Winged helix DNA-binding domain"/>
    <property type="match status" value="1"/>
</dbReference>
<dbReference type="InterPro" id="IPR008988">
    <property type="entry name" value="Transcriptional_repressor_C"/>
</dbReference>
<keyword evidence="4 5" id="KW-0092">Biotin</keyword>
<dbReference type="PANTHER" id="PTHR12835">
    <property type="entry name" value="BIOTIN PROTEIN LIGASE"/>
    <property type="match status" value="1"/>
</dbReference>
<evidence type="ECO:0000313" key="7">
    <source>
        <dbReference type="EMBL" id="EOT39207.1"/>
    </source>
</evidence>
<dbReference type="Gene3D" id="3.30.930.10">
    <property type="entry name" value="Bira Bifunctional Protein, Domain 2"/>
    <property type="match status" value="1"/>
</dbReference>
<name>S0K3T2_9ENTE</name>
<sequence>MTTKAQVLKLLKQSNTTLSGEKIAQKLAISRTAVWKAIKELEKGGYTFEHSKTGYRYLPQDRLDDLAIATGLPDLAVATKDISESTMKDAKLAQVSGVKAPFLVVADMQTAAHGRFNRPFFAQKGEGIYMSLLLTPNQSFAELPQYTILAAVAVCQAIEKLTPYKPEIKWVNDIYLDGRKICGILSEAQSDFESGIISHVIIGMGLNFAIAQEDFPADLQTKATSLFADGTAPFERNLLIHEIWQHFFALLAALPQQDFLTEYRKRSFVLGQNVSFNQNGQTYSGIAQDITDEGQLVVKTPQQTFTLNSGEISLSAIGKTK</sequence>
<dbReference type="AlphaFoldDB" id="S0K3T2"/>
<dbReference type="GO" id="GO:0016740">
    <property type="term" value="F:transferase activity"/>
    <property type="evidence" value="ECO:0007669"/>
    <property type="project" value="UniProtKB-ARBA"/>
</dbReference>
<dbReference type="PANTHER" id="PTHR12835:SF5">
    <property type="entry name" value="BIOTIN--PROTEIN LIGASE"/>
    <property type="match status" value="1"/>
</dbReference>
<evidence type="ECO:0000259" key="6">
    <source>
        <dbReference type="PROSITE" id="PS51733"/>
    </source>
</evidence>
<evidence type="ECO:0000256" key="5">
    <source>
        <dbReference type="HAMAP-Rule" id="MF_00978"/>
    </source>
</evidence>
<evidence type="ECO:0000256" key="4">
    <source>
        <dbReference type="ARBA" id="ARBA00023267"/>
    </source>
</evidence>
<dbReference type="Pfam" id="PF03099">
    <property type="entry name" value="BPL_LplA_LipB"/>
    <property type="match status" value="1"/>
</dbReference>
<comment type="catalytic activity">
    <reaction evidence="5">
        <text>biotin + L-lysyl-[protein] + ATP = N(6)-biotinyl-L-lysyl-[protein] + AMP + diphosphate + H(+)</text>
        <dbReference type="Rhea" id="RHEA:11756"/>
        <dbReference type="Rhea" id="RHEA-COMP:9752"/>
        <dbReference type="Rhea" id="RHEA-COMP:10505"/>
        <dbReference type="ChEBI" id="CHEBI:15378"/>
        <dbReference type="ChEBI" id="CHEBI:29969"/>
        <dbReference type="ChEBI" id="CHEBI:30616"/>
        <dbReference type="ChEBI" id="CHEBI:33019"/>
        <dbReference type="ChEBI" id="CHEBI:57586"/>
        <dbReference type="ChEBI" id="CHEBI:83144"/>
        <dbReference type="ChEBI" id="CHEBI:456215"/>
        <dbReference type="EC" id="6.3.4.15"/>
    </reaction>
</comment>
<keyword evidence="5" id="KW-0805">Transcription regulation</keyword>
<comment type="similarity">
    <text evidence="5">Belongs to the biotin--protein ligase family.</text>
</comment>
<evidence type="ECO:0000256" key="1">
    <source>
        <dbReference type="ARBA" id="ARBA00022598"/>
    </source>
</evidence>
<feature type="binding site" evidence="5">
    <location>
        <position position="109"/>
    </location>
    <ligand>
        <name>biotin</name>
        <dbReference type="ChEBI" id="CHEBI:57586"/>
    </ligand>
</feature>
<keyword evidence="5" id="KW-0678">Repressor</keyword>
<dbReference type="HOGENOM" id="CLU_051096_0_1_9"/>
<comment type="caution">
    <text evidence="7">The sequence shown here is derived from an EMBL/GenBank/DDBJ whole genome shotgun (WGS) entry which is preliminary data.</text>
</comment>
<gene>
    <name evidence="5" type="primary">birA</name>
    <name evidence="7" type="ORF">OMK_02203</name>
</gene>
<evidence type="ECO:0000256" key="2">
    <source>
        <dbReference type="ARBA" id="ARBA00022741"/>
    </source>
</evidence>
<protein>
    <recommendedName>
        <fullName evidence="5">Bifunctional ligase/repressor BirA</fullName>
    </recommendedName>
    <alternativeName>
        <fullName evidence="5">Biotin--[acetyl-CoA-carboxylase] ligase</fullName>
        <ecNumber evidence="5">6.3.4.15</ecNumber>
    </alternativeName>
    <alternativeName>
        <fullName evidence="5">Biotin--protein ligase</fullName>
    </alternativeName>
    <alternativeName>
        <fullName evidence="5">Biotin-[acetyl-CoA carboxylase] synthetase</fullName>
    </alternativeName>
</protein>
<organism evidence="7 8">
    <name type="scientific">Enterococcus dispar ATCC 51266</name>
    <dbReference type="NCBI Taxonomy" id="1139219"/>
    <lineage>
        <taxon>Bacteria</taxon>
        <taxon>Bacillati</taxon>
        <taxon>Bacillota</taxon>
        <taxon>Bacilli</taxon>
        <taxon>Lactobacillales</taxon>
        <taxon>Enterococcaceae</taxon>
        <taxon>Enterococcus</taxon>
    </lineage>
</organism>
<dbReference type="eggNOG" id="COG1654">
    <property type="taxonomic scope" value="Bacteria"/>
</dbReference>
<dbReference type="GO" id="GO:0003677">
    <property type="term" value="F:DNA binding"/>
    <property type="evidence" value="ECO:0007669"/>
    <property type="project" value="UniProtKB-UniRule"/>
</dbReference>
<dbReference type="EC" id="6.3.4.15" evidence="5"/>
<dbReference type="SUPFAM" id="SSF50037">
    <property type="entry name" value="C-terminal domain of transcriptional repressors"/>
    <property type="match status" value="1"/>
</dbReference>
<dbReference type="InterPro" id="IPR030855">
    <property type="entry name" value="Bifunct_BirA"/>
</dbReference>
<feature type="binding site" evidence="5">
    <location>
        <position position="180"/>
    </location>
    <ligand>
        <name>biotin</name>
        <dbReference type="ChEBI" id="CHEBI:57586"/>
    </ligand>
</feature>
<keyword evidence="3 5" id="KW-0067">ATP-binding</keyword>
<keyword evidence="5" id="KW-0804">Transcription</keyword>
<dbReference type="Proteomes" id="UP000014127">
    <property type="component" value="Unassembled WGS sequence"/>
</dbReference>
<proteinExistence type="inferred from homology"/>
<dbReference type="HAMAP" id="MF_00978">
    <property type="entry name" value="Bifunct_BirA"/>
    <property type="match status" value="1"/>
</dbReference>
<dbReference type="CDD" id="cd16442">
    <property type="entry name" value="BPL"/>
    <property type="match status" value="1"/>
</dbReference>
<dbReference type="GO" id="GO:0009249">
    <property type="term" value="P:protein lipoylation"/>
    <property type="evidence" value="ECO:0007669"/>
    <property type="project" value="UniProtKB-ARBA"/>
</dbReference>
<dbReference type="InterPro" id="IPR013196">
    <property type="entry name" value="HTH_11"/>
</dbReference>
<dbReference type="InterPro" id="IPR036388">
    <property type="entry name" value="WH-like_DNA-bd_sf"/>
</dbReference>
<dbReference type="PATRIC" id="fig|1139219.3.peg.2144"/>
<comment type="caution">
    <text evidence="5">Lacks conserved residue(s) required for the propagation of feature annotation.</text>
</comment>
<dbReference type="GO" id="GO:0004077">
    <property type="term" value="F:biotin--[biotin carboxyl-carrier protein] ligase activity"/>
    <property type="evidence" value="ECO:0007669"/>
    <property type="project" value="UniProtKB-UniRule"/>
</dbReference>
<keyword evidence="8" id="KW-1185">Reference proteome</keyword>
<dbReference type="InterPro" id="IPR003142">
    <property type="entry name" value="BPL_C"/>
</dbReference>
<dbReference type="OrthoDB" id="9807064at2"/>
<evidence type="ECO:0000313" key="8">
    <source>
        <dbReference type="Proteomes" id="UP000014127"/>
    </source>
</evidence>
<keyword evidence="1 5" id="KW-0436">Ligase</keyword>
<dbReference type="Pfam" id="PF08279">
    <property type="entry name" value="HTH_11"/>
    <property type="match status" value="1"/>
</dbReference>
<evidence type="ECO:0000256" key="3">
    <source>
        <dbReference type="ARBA" id="ARBA00022840"/>
    </source>
</evidence>
<dbReference type="GO" id="GO:0005524">
    <property type="term" value="F:ATP binding"/>
    <property type="evidence" value="ECO:0007669"/>
    <property type="project" value="UniProtKB-UniRule"/>
</dbReference>
<feature type="DNA-binding region" description="H-T-H motif" evidence="5">
    <location>
        <begin position="20"/>
        <end position="39"/>
    </location>
</feature>
<dbReference type="eggNOG" id="COG0340">
    <property type="taxonomic scope" value="Bacteria"/>
</dbReference>
<reference evidence="7 8" key="1">
    <citation type="submission" date="2013-03" db="EMBL/GenBank/DDBJ databases">
        <title>The Genome Sequence of Enterococcus dispar ATCC_51266 (Illumina only assembly).</title>
        <authorList>
            <consortium name="The Broad Institute Genomics Platform"/>
            <consortium name="The Broad Institute Genome Sequencing Center for Infectious Disease"/>
            <person name="Earl A."/>
            <person name="Russ C."/>
            <person name="Gilmore M."/>
            <person name="Surin D."/>
            <person name="Walker B."/>
            <person name="Young S."/>
            <person name="Zeng Q."/>
            <person name="Gargeya S."/>
            <person name="Fitzgerald M."/>
            <person name="Haas B."/>
            <person name="Abouelleil A."/>
            <person name="Allen A.W."/>
            <person name="Alvarado L."/>
            <person name="Arachchi H.M."/>
            <person name="Berlin A.M."/>
            <person name="Chapman S.B."/>
            <person name="Gainer-Dewar J."/>
            <person name="Goldberg J."/>
            <person name="Griggs A."/>
            <person name="Gujja S."/>
            <person name="Hansen M."/>
            <person name="Howarth C."/>
            <person name="Imamovic A."/>
            <person name="Ireland A."/>
            <person name="Larimer J."/>
            <person name="McCowan C."/>
            <person name="Murphy C."/>
            <person name="Pearson M."/>
            <person name="Poon T.W."/>
            <person name="Priest M."/>
            <person name="Roberts A."/>
            <person name="Saif S."/>
            <person name="Shea T."/>
            <person name="Sisk P."/>
            <person name="Sykes S."/>
            <person name="Wortman J."/>
            <person name="Nusbaum C."/>
            <person name="Birren B."/>
        </authorList>
    </citation>
    <scope>NUCLEOTIDE SEQUENCE [LARGE SCALE GENOMIC DNA]</scope>
    <source>
        <strain evidence="7 8">ATCC 51266</strain>
    </source>
</reference>
<dbReference type="NCBIfam" id="TIGR00121">
    <property type="entry name" value="birA_ligase"/>
    <property type="match status" value="1"/>
</dbReference>
<dbReference type="Gene3D" id="2.30.30.100">
    <property type="match status" value="1"/>
</dbReference>
<dbReference type="GO" id="GO:0005737">
    <property type="term" value="C:cytoplasm"/>
    <property type="evidence" value="ECO:0007669"/>
    <property type="project" value="TreeGrafter"/>
</dbReference>
<dbReference type="SUPFAM" id="SSF46785">
    <property type="entry name" value="Winged helix' DNA-binding domain"/>
    <property type="match status" value="1"/>
</dbReference>
<keyword evidence="5" id="KW-0238">DNA-binding</keyword>
<dbReference type="GO" id="GO:0006355">
    <property type="term" value="P:regulation of DNA-templated transcription"/>
    <property type="evidence" value="ECO:0007669"/>
    <property type="project" value="UniProtKB-UniRule"/>
</dbReference>
<feature type="domain" description="BPL/LPL catalytic" evidence="6">
    <location>
        <begin position="61"/>
        <end position="259"/>
    </location>
</feature>
<dbReference type="InterPro" id="IPR004143">
    <property type="entry name" value="BPL_LPL_catalytic"/>
</dbReference>
<dbReference type="RefSeq" id="WP_016173330.1">
    <property type="nucleotide sequence ID" value="NZ_ASWK01000001.1"/>
</dbReference>
<keyword evidence="2 5" id="KW-0547">Nucleotide-binding</keyword>
<dbReference type="EMBL" id="AHYR01000011">
    <property type="protein sequence ID" value="EOT39207.1"/>
    <property type="molecule type" value="Genomic_DNA"/>
</dbReference>
<dbReference type="InterPro" id="IPR036390">
    <property type="entry name" value="WH_DNA-bd_sf"/>
</dbReference>
<dbReference type="STRING" id="44009.RV01_GL000387"/>
<accession>S0K3T2</accession>
<dbReference type="SUPFAM" id="SSF55681">
    <property type="entry name" value="Class II aaRS and biotin synthetases"/>
    <property type="match status" value="1"/>
</dbReference>
<comment type="function">
    <text evidence="5">Acts both as a biotin--[acetyl-CoA-carboxylase] ligase and a repressor.</text>
</comment>
<dbReference type="Pfam" id="PF02237">
    <property type="entry name" value="BPL_C"/>
    <property type="match status" value="1"/>
</dbReference>
<dbReference type="PROSITE" id="PS51733">
    <property type="entry name" value="BPL_LPL_CATALYTIC"/>
    <property type="match status" value="1"/>
</dbReference>